<evidence type="ECO:0000313" key="3">
    <source>
        <dbReference type="Proteomes" id="UP000241238"/>
    </source>
</evidence>
<feature type="transmembrane region" description="Helical" evidence="1">
    <location>
        <begin position="61"/>
        <end position="77"/>
    </location>
</feature>
<dbReference type="RefSeq" id="WP_005950744.1">
    <property type="nucleotide sequence ID" value="NZ_CP028103.1"/>
</dbReference>
<evidence type="ECO:0000313" key="2">
    <source>
        <dbReference type="EMBL" id="AVQ31044.1"/>
    </source>
</evidence>
<keyword evidence="3" id="KW-1185">Reference proteome</keyword>
<evidence type="ECO:0000256" key="1">
    <source>
        <dbReference type="SAM" id="Phobius"/>
    </source>
</evidence>
<reference evidence="3" key="1">
    <citation type="journal article" date="2018" name="MSphere">
        <title>Fusobacterium Genomics Using MinION and Illumina Sequencing Enables Genome Completion and Correction.</title>
        <authorList>
            <person name="Todd S.M."/>
            <person name="Settlage R.E."/>
            <person name="Lahmers K.K."/>
            <person name="Slade D.J."/>
        </authorList>
    </citation>
    <scope>NUCLEOTIDE SEQUENCE [LARGE SCALE GENOMIC DNA]</scope>
    <source>
        <strain evidence="3">ATCC 27725</strain>
    </source>
</reference>
<feature type="transmembrane region" description="Helical" evidence="1">
    <location>
        <begin position="31"/>
        <end position="49"/>
    </location>
</feature>
<dbReference type="EMBL" id="CP028103">
    <property type="protein sequence ID" value="AVQ31044.1"/>
    <property type="molecule type" value="Genomic_DNA"/>
</dbReference>
<proteinExistence type="predicted"/>
<dbReference type="InterPro" id="IPR021215">
    <property type="entry name" value="DUF2752"/>
</dbReference>
<keyword evidence="1" id="KW-1133">Transmembrane helix</keyword>
<sequence length="133" mass="15552">MSKNRELIVVILIGAVISFIAVIFLNKSICLFINIFGLPCPACGMTRAYISLVHLDIKKAFYYHPLFWSVPLILLGYKNKKLIYIIGIIFIIVWVIRMYLYFPDKEPMKFNDRAIYVRVFTTIKNIKKQISIE</sequence>
<keyword evidence="1" id="KW-0472">Membrane</keyword>
<name>A0ABM6U3Y5_FUSVA</name>
<organism evidence="2 3">
    <name type="scientific">Fusobacterium varium ATCC 27725</name>
    <dbReference type="NCBI Taxonomy" id="469618"/>
    <lineage>
        <taxon>Bacteria</taxon>
        <taxon>Fusobacteriati</taxon>
        <taxon>Fusobacteriota</taxon>
        <taxon>Fusobacteriia</taxon>
        <taxon>Fusobacteriales</taxon>
        <taxon>Fusobacteriaceae</taxon>
        <taxon>Fusobacterium</taxon>
    </lineage>
</organism>
<feature type="transmembrane region" description="Helical" evidence="1">
    <location>
        <begin position="7"/>
        <end position="25"/>
    </location>
</feature>
<feature type="transmembrane region" description="Helical" evidence="1">
    <location>
        <begin position="83"/>
        <end position="102"/>
    </location>
</feature>
<dbReference type="Proteomes" id="UP000241238">
    <property type="component" value="Chromosome"/>
</dbReference>
<keyword evidence="1" id="KW-0812">Transmembrane</keyword>
<dbReference type="Pfam" id="PF10825">
    <property type="entry name" value="DUF2752"/>
    <property type="match status" value="1"/>
</dbReference>
<dbReference type="GeneID" id="77467815"/>
<gene>
    <name evidence="2" type="ORF">C4N18_07395</name>
</gene>
<protein>
    <submittedName>
        <fullName evidence="2">DUF2752 domain-containing protein</fullName>
    </submittedName>
</protein>
<accession>A0ABM6U3Y5</accession>